<organism evidence="3 4">
    <name type="scientific">Neodothiora populina</name>
    <dbReference type="NCBI Taxonomy" id="2781224"/>
    <lineage>
        <taxon>Eukaryota</taxon>
        <taxon>Fungi</taxon>
        <taxon>Dikarya</taxon>
        <taxon>Ascomycota</taxon>
        <taxon>Pezizomycotina</taxon>
        <taxon>Dothideomycetes</taxon>
        <taxon>Dothideomycetidae</taxon>
        <taxon>Dothideales</taxon>
        <taxon>Dothioraceae</taxon>
        <taxon>Neodothiora</taxon>
    </lineage>
</organism>
<evidence type="ECO:0000259" key="2">
    <source>
        <dbReference type="Pfam" id="PF24853"/>
    </source>
</evidence>
<evidence type="ECO:0000313" key="4">
    <source>
        <dbReference type="Proteomes" id="UP001562354"/>
    </source>
</evidence>
<dbReference type="Pfam" id="PF24853">
    <property type="entry name" value="DUF7727"/>
    <property type="match status" value="1"/>
</dbReference>
<keyword evidence="1" id="KW-0472">Membrane</keyword>
<dbReference type="PANTHER" id="PTHR40629:SF1">
    <property type="entry name" value="PRO41 PROTEIN"/>
    <property type="match status" value="1"/>
</dbReference>
<keyword evidence="1" id="KW-1133">Transmembrane helix</keyword>
<dbReference type="InterPro" id="IPR056144">
    <property type="entry name" value="DUF7727"/>
</dbReference>
<evidence type="ECO:0000313" key="3">
    <source>
        <dbReference type="EMBL" id="KAL1302650.1"/>
    </source>
</evidence>
<dbReference type="PANTHER" id="PTHR40629">
    <property type="entry name" value="PRO41 PROTEIN"/>
    <property type="match status" value="1"/>
</dbReference>
<sequence>MIILTAAAYHFASSFHAFFWPKFFFDFYTKNFDLAVKPVPILQTINIVLALFNLAYEWPLGLIAGTVIHRSIEFRTFWYPLCALGAILLYQATNAGLYYMVGVAVWFWAYVEGEIVCAKPWTLPRRSDRVRRLEKV</sequence>
<proteinExistence type="predicted"/>
<comment type="caution">
    <text evidence="3">The sequence shown here is derived from an EMBL/GenBank/DDBJ whole genome shotgun (WGS) entry which is preliminary data.</text>
</comment>
<keyword evidence="1" id="KW-0812">Transmembrane</keyword>
<dbReference type="GeneID" id="95976719"/>
<feature type="transmembrane region" description="Helical" evidence="1">
    <location>
        <begin position="41"/>
        <end position="64"/>
    </location>
</feature>
<dbReference type="Proteomes" id="UP001562354">
    <property type="component" value="Unassembled WGS sequence"/>
</dbReference>
<feature type="transmembrane region" description="Helical" evidence="1">
    <location>
        <begin position="98"/>
        <end position="122"/>
    </location>
</feature>
<dbReference type="EMBL" id="JBFMKM010000012">
    <property type="protein sequence ID" value="KAL1302650.1"/>
    <property type="molecule type" value="Genomic_DNA"/>
</dbReference>
<feature type="domain" description="DUF7727" evidence="2">
    <location>
        <begin position="1"/>
        <end position="114"/>
    </location>
</feature>
<name>A0ABR3PA88_9PEZI</name>
<accession>A0ABR3PA88</accession>
<gene>
    <name evidence="3" type="ORF">AAFC00_003017</name>
</gene>
<keyword evidence="4" id="KW-1185">Reference proteome</keyword>
<dbReference type="RefSeq" id="XP_069198926.1">
    <property type="nucleotide sequence ID" value="XM_069342426.1"/>
</dbReference>
<reference evidence="3 4" key="1">
    <citation type="submission" date="2024-07" db="EMBL/GenBank/DDBJ databases">
        <title>Draft sequence of the Neodothiora populina.</title>
        <authorList>
            <person name="Drown D.D."/>
            <person name="Schuette U.S."/>
            <person name="Buechlein A.B."/>
            <person name="Rusch D.R."/>
            <person name="Winton L.W."/>
            <person name="Adams G.A."/>
        </authorList>
    </citation>
    <scope>NUCLEOTIDE SEQUENCE [LARGE SCALE GENOMIC DNA]</scope>
    <source>
        <strain evidence="3 4">CPC 39397</strain>
    </source>
</reference>
<evidence type="ECO:0000256" key="1">
    <source>
        <dbReference type="SAM" id="Phobius"/>
    </source>
</evidence>
<protein>
    <recommendedName>
        <fullName evidence="2">DUF7727 domain-containing protein</fullName>
    </recommendedName>
</protein>